<accession>A0A1V3J038</accession>
<evidence type="ECO:0000313" key="1">
    <source>
        <dbReference type="EMBL" id="OOF47916.1"/>
    </source>
</evidence>
<evidence type="ECO:0008006" key="3">
    <source>
        <dbReference type="Google" id="ProtNLM"/>
    </source>
</evidence>
<protein>
    <recommendedName>
        <fullName evidence="3">Terminase</fullName>
    </recommendedName>
</protein>
<dbReference type="EMBL" id="MLHL01000040">
    <property type="protein sequence ID" value="OOF47916.1"/>
    <property type="molecule type" value="Genomic_DNA"/>
</dbReference>
<organism evidence="1 2">
    <name type="scientific">Rodentibacter trehalosifermentans</name>
    <dbReference type="NCBI Taxonomy" id="1908263"/>
    <lineage>
        <taxon>Bacteria</taxon>
        <taxon>Pseudomonadati</taxon>
        <taxon>Pseudomonadota</taxon>
        <taxon>Gammaproteobacteria</taxon>
        <taxon>Pasteurellales</taxon>
        <taxon>Pasteurellaceae</taxon>
        <taxon>Rodentibacter</taxon>
    </lineage>
</organism>
<sequence length="109" mass="12570">MQYESYRKEFLQEFIRNGGFATRAFRAVVDCADTLPANTLRARASDLLNNPITQKNLKAILKRRIESDKRVTMRLLASAGLVEFAVKAWGIADTFALYERKQRENWGEE</sequence>
<reference evidence="1 2" key="1">
    <citation type="submission" date="2016-10" db="EMBL/GenBank/DDBJ databases">
        <title>Rodentibacter gen. nov. and new species.</title>
        <authorList>
            <person name="Christensen H."/>
        </authorList>
    </citation>
    <scope>NUCLEOTIDE SEQUENCE [LARGE SCALE GENOMIC DNA]</scope>
    <source>
        <strain evidence="1 2">H1987082031</strain>
    </source>
</reference>
<dbReference type="Proteomes" id="UP000189161">
    <property type="component" value="Unassembled WGS sequence"/>
</dbReference>
<name>A0A1V3J038_9PAST</name>
<comment type="caution">
    <text evidence="1">The sequence shown here is derived from an EMBL/GenBank/DDBJ whole genome shotgun (WGS) entry which is preliminary data.</text>
</comment>
<keyword evidence="2" id="KW-1185">Reference proteome</keyword>
<dbReference type="AlphaFoldDB" id="A0A1V3J038"/>
<proteinExistence type="predicted"/>
<dbReference type="RefSeq" id="WP_077478432.1">
    <property type="nucleotide sequence ID" value="NZ_MLHL01000040.1"/>
</dbReference>
<evidence type="ECO:0000313" key="2">
    <source>
        <dbReference type="Proteomes" id="UP000189161"/>
    </source>
</evidence>
<gene>
    <name evidence="1" type="ORF">BKK52_07570</name>
</gene>